<dbReference type="AlphaFoldDB" id="A0A6A5W295"/>
<name>A0A6A5W295_9PLEO</name>
<evidence type="ECO:0000313" key="4">
    <source>
        <dbReference type="Proteomes" id="UP000799779"/>
    </source>
</evidence>
<dbReference type="Pfam" id="PF20163">
    <property type="entry name" value="DUF6536"/>
    <property type="match status" value="1"/>
</dbReference>
<dbReference type="OrthoDB" id="5429634at2759"/>
<feature type="transmembrane region" description="Helical" evidence="1">
    <location>
        <begin position="535"/>
        <end position="558"/>
    </location>
</feature>
<dbReference type="Proteomes" id="UP000799779">
    <property type="component" value="Unassembled WGS sequence"/>
</dbReference>
<keyword evidence="1" id="KW-0472">Membrane</keyword>
<keyword evidence="1" id="KW-1133">Transmembrane helix</keyword>
<proteinExistence type="predicted"/>
<feature type="domain" description="DUF6536" evidence="2">
    <location>
        <begin position="38"/>
        <end position="185"/>
    </location>
</feature>
<dbReference type="InterPro" id="IPR046623">
    <property type="entry name" value="DUF6536"/>
</dbReference>
<keyword evidence="1" id="KW-0812">Transmembrane</keyword>
<feature type="transmembrane region" description="Helical" evidence="1">
    <location>
        <begin position="408"/>
        <end position="426"/>
    </location>
</feature>
<gene>
    <name evidence="3" type="ORF">P154DRAFT_549157</name>
</gene>
<dbReference type="PANTHER" id="PTHR35395:SF1">
    <property type="entry name" value="DUF6536 DOMAIN-CONTAINING PROTEIN"/>
    <property type="match status" value="1"/>
</dbReference>
<sequence>MRSGRYGTIDDCSCSQCTIDPKSPSTPRLWWLTFGNGWRFGAINCLISVLIVFLINLIVTIWGTVRRTSSDEVVFEGECNKVSKINSGLHLLINLLSTVLLSASNYTMQCLSAPTRKDIDQAHAKGVWLDVGIPSVRNLRYISKCRMVTWLLLGLSSLPLHLFYNSMVYSSIASTSYEGFVLHDQAKNGSLDRLENLDCIKAYSTLIQSSRRNLLLVVDNDKDAIAASNHSIDTYLHGNFYFDAGEAKEYTYANGLYDWICSSGPSDLEKHFTTKECAKHVGEVKKDAANWHVSGYPVQYCLSEPITSVCKLHILLPIGWLVTVLNLIKAGLIWYTVVKIKEDPLITMGDAVASFLERNDPTTKDMCLLTLKDIKKRSAWPNFSPPRPKAWSDTQYRWKDVVSKTRRITTLLMFLIALAIVIPCYLRGIRQLRLIDHGTSLSDLARLGFGAVDPRSIIKMDISNTMSNILIANAPQPILSFLYFSYNGLVTCMLLGHEWVSYAHTRKGLRVSNAAKGDQRSAYFLELPYRFSLPLMGLSGVLHWLVSQSIFLVAIDFYSVDDGPFPGLNTWSIMRCGYSLIAIFATLILGIFMVLVGIGLGFVPYKKGLNLAASCSAAMSAACHGEDFDGIEGEETATSKVKWGVVGTTDGVGRCAFSAREVRSPEKGKFYA</sequence>
<keyword evidence="4" id="KW-1185">Reference proteome</keyword>
<reference evidence="3" key="1">
    <citation type="journal article" date="2020" name="Stud. Mycol.">
        <title>101 Dothideomycetes genomes: a test case for predicting lifestyles and emergence of pathogens.</title>
        <authorList>
            <person name="Haridas S."/>
            <person name="Albert R."/>
            <person name="Binder M."/>
            <person name="Bloem J."/>
            <person name="Labutti K."/>
            <person name="Salamov A."/>
            <person name="Andreopoulos B."/>
            <person name="Baker S."/>
            <person name="Barry K."/>
            <person name="Bills G."/>
            <person name="Bluhm B."/>
            <person name="Cannon C."/>
            <person name="Castanera R."/>
            <person name="Culley D."/>
            <person name="Daum C."/>
            <person name="Ezra D."/>
            <person name="Gonzalez J."/>
            <person name="Henrissat B."/>
            <person name="Kuo A."/>
            <person name="Liang C."/>
            <person name="Lipzen A."/>
            <person name="Lutzoni F."/>
            <person name="Magnuson J."/>
            <person name="Mondo S."/>
            <person name="Nolan M."/>
            <person name="Ohm R."/>
            <person name="Pangilinan J."/>
            <person name="Park H.-J."/>
            <person name="Ramirez L."/>
            <person name="Alfaro M."/>
            <person name="Sun H."/>
            <person name="Tritt A."/>
            <person name="Yoshinaga Y."/>
            <person name="Zwiers L.-H."/>
            <person name="Turgeon B."/>
            <person name="Goodwin S."/>
            <person name="Spatafora J."/>
            <person name="Crous P."/>
            <person name="Grigoriev I."/>
        </authorList>
    </citation>
    <scope>NUCLEOTIDE SEQUENCE</scope>
    <source>
        <strain evidence="3">CBS 123094</strain>
    </source>
</reference>
<evidence type="ECO:0000256" key="1">
    <source>
        <dbReference type="SAM" id="Phobius"/>
    </source>
</evidence>
<accession>A0A6A5W295</accession>
<feature type="transmembrane region" description="Helical" evidence="1">
    <location>
        <begin position="38"/>
        <end position="59"/>
    </location>
</feature>
<dbReference type="EMBL" id="ML977665">
    <property type="protein sequence ID" value="KAF1994291.1"/>
    <property type="molecule type" value="Genomic_DNA"/>
</dbReference>
<organism evidence="3 4">
    <name type="scientific">Amniculicola lignicola CBS 123094</name>
    <dbReference type="NCBI Taxonomy" id="1392246"/>
    <lineage>
        <taxon>Eukaryota</taxon>
        <taxon>Fungi</taxon>
        <taxon>Dikarya</taxon>
        <taxon>Ascomycota</taxon>
        <taxon>Pezizomycotina</taxon>
        <taxon>Dothideomycetes</taxon>
        <taxon>Pleosporomycetidae</taxon>
        <taxon>Pleosporales</taxon>
        <taxon>Amniculicolaceae</taxon>
        <taxon>Amniculicola</taxon>
    </lineage>
</organism>
<evidence type="ECO:0000313" key="3">
    <source>
        <dbReference type="EMBL" id="KAF1994291.1"/>
    </source>
</evidence>
<protein>
    <recommendedName>
        <fullName evidence="2">DUF6536 domain-containing protein</fullName>
    </recommendedName>
</protein>
<evidence type="ECO:0000259" key="2">
    <source>
        <dbReference type="Pfam" id="PF20163"/>
    </source>
</evidence>
<dbReference type="PANTHER" id="PTHR35395">
    <property type="entry name" value="DUF6536 DOMAIN-CONTAINING PROTEIN"/>
    <property type="match status" value="1"/>
</dbReference>
<feature type="transmembrane region" description="Helical" evidence="1">
    <location>
        <begin position="578"/>
        <end position="603"/>
    </location>
</feature>